<dbReference type="InterPro" id="IPR013656">
    <property type="entry name" value="PAS_4"/>
</dbReference>
<dbReference type="InterPro" id="IPR035965">
    <property type="entry name" value="PAS-like_dom_sf"/>
</dbReference>
<organism evidence="5 6">
    <name type="scientific">Nocardioides guangzhouensis</name>
    <dbReference type="NCBI Taxonomy" id="2497878"/>
    <lineage>
        <taxon>Bacteria</taxon>
        <taxon>Bacillati</taxon>
        <taxon>Actinomycetota</taxon>
        <taxon>Actinomycetes</taxon>
        <taxon>Propionibacteriales</taxon>
        <taxon>Nocardioidaceae</taxon>
        <taxon>Nocardioides</taxon>
    </lineage>
</organism>
<accession>A0A4Q4Z945</accession>
<dbReference type="PANTHER" id="PTHR43156:SF2">
    <property type="entry name" value="STAGE II SPORULATION PROTEIN E"/>
    <property type="match status" value="1"/>
</dbReference>
<feature type="transmembrane region" description="Helical" evidence="2">
    <location>
        <begin position="135"/>
        <end position="162"/>
    </location>
</feature>
<protein>
    <submittedName>
        <fullName evidence="5">PAS domain-containing protein</fullName>
    </submittedName>
</protein>
<dbReference type="SUPFAM" id="SSF55785">
    <property type="entry name" value="PYP-like sensor domain (PAS domain)"/>
    <property type="match status" value="1"/>
</dbReference>
<dbReference type="PROSITE" id="PS50113">
    <property type="entry name" value="PAC"/>
    <property type="match status" value="1"/>
</dbReference>
<dbReference type="RefSeq" id="WP_134718884.1">
    <property type="nucleotide sequence ID" value="NZ_SDKM01000023.1"/>
</dbReference>
<dbReference type="InterPro" id="IPR000700">
    <property type="entry name" value="PAS-assoc_C"/>
</dbReference>
<keyword evidence="2" id="KW-0812">Transmembrane</keyword>
<proteinExistence type="predicted"/>
<keyword evidence="2" id="KW-1133">Transmembrane helix</keyword>
<dbReference type="GO" id="GO:0016791">
    <property type="term" value="F:phosphatase activity"/>
    <property type="evidence" value="ECO:0007669"/>
    <property type="project" value="TreeGrafter"/>
</dbReference>
<feature type="transmembrane region" description="Helical" evidence="2">
    <location>
        <begin position="6"/>
        <end position="24"/>
    </location>
</feature>
<evidence type="ECO:0000313" key="6">
    <source>
        <dbReference type="Proteomes" id="UP000295198"/>
    </source>
</evidence>
<feature type="transmembrane region" description="Helical" evidence="2">
    <location>
        <begin position="31"/>
        <end position="49"/>
    </location>
</feature>
<keyword evidence="1" id="KW-0378">Hydrolase</keyword>
<dbReference type="Pfam" id="PF16927">
    <property type="entry name" value="HisKA_7TM"/>
    <property type="match status" value="1"/>
</dbReference>
<dbReference type="AlphaFoldDB" id="A0A4Q4Z945"/>
<dbReference type="SMART" id="SM00331">
    <property type="entry name" value="PP2C_SIG"/>
    <property type="match status" value="1"/>
</dbReference>
<dbReference type="Gene3D" id="3.30.450.20">
    <property type="entry name" value="PAS domain"/>
    <property type="match status" value="1"/>
</dbReference>
<dbReference type="Pfam" id="PF08448">
    <property type="entry name" value="PAS_4"/>
    <property type="match status" value="1"/>
</dbReference>
<dbReference type="InterPro" id="IPR001932">
    <property type="entry name" value="PPM-type_phosphatase-like_dom"/>
</dbReference>
<feature type="domain" description="PAC" evidence="4">
    <location>
        <begin position="290"/>
        <end position="343"/>
    </location>
</feature>
<name>A0A4Q4Z945_9ACTN</name>
<dbReference type="EMBL" id="SDKM01000023">
    <property type="protein sequence ID" value="RYP84427.1"/>
    <property type="molecule type" value="Genomic_DNA"/>
</dbReference>
<dbReference type="SMART" id="SM00091">
    <property type="entry name" value="PAS"/>
    <property type="match status" value="1"/>
</dbReference>
<dbReference type="PROSITE" id="PS50112">
    <property type="entry name" value="PAS"/>
    <property type="match status" value="1"/>
</dbReference>
<dbReference type="Pfam" id="PF07228">
    <property type="entry name" value="SpoIIE"/>
    <property type="match status" value="1"/>
</dbReference>
<reference evidence="5 6" key="1">
    <citation type="submission" date="2019-01" db="EMBL/GenBank/DDBJ databases">
        <title>Nocardioides guangzhouensis sp. nov., an actinobacterium isolated from soil.</title>
        <authorList>
            <person name="Fu Y."/>
            <person name="Cai Y."/>
            <person name="Lin Z."/>
            <person name="Chen P."/>
        </authorList>
    </citation>
    <scope>NUCLEOTIDE SEQUENCE [LARGE SCALE GENOMIC DNA]</scope>
    <source>
        <strain evidence="5 6">130</strain>
    </source>
</reference>
<evidence type="ECO:0000256" key="1">
    <source>
        <dbReference type="ARBA" id="ARBA00022801"/>
    </source>
</evidence>
<dbReference type="SUPFAM" id="SSF81606">
    <property type="entry name" value="PP2C-like"/>
    <property type="match status" value="1"/>
</dbReference>
<evidence type="ECO:0000259" key="3">
    <source>
        <dbReference type="PROSITE" id="PS50112"/>
    </source>
</evidence>
<gene>
    <name evidence="5" type="ORF">EKO23_15485</name>
</gene>
<evidence type="ECO:0000313" key="5">
    <source>
        <dbReference type="EMBL" id="RYP84427.1"/>
    </source>
</evidence>
<comment type="caution">
    <text evidence="5">The sequence shown here is derived from an EMBL/GenBank/DDBJ whole genome shotgun (WGS) entry which is preliminary data.</text>
</comment>
<feature type="transmembrane region" description="Helical" evidence="2">
    <location>
        <begin position="174"/>
        <end position="192"/>
    </location>
</feature>
<evidence type="ECO:0000256" key="2">
    <source>
        <dbReference type="SAM" id="Phobius"/>
    </source>
</evidence>
<dbReference type="OrthoDB" id="5241041at2"/>
<dbReference type="Gene3D" id="3.60.40.10">
    <property type="entry name" value="PPM-type phosphatase domain"/>
    <property type="match status" value="1"/>
</dbReference>
<dbReference type="InterPro" id="IPR052016">
    <property type="entry name" value="Bact_Sigma-Reg"/>
</dbReference>
<feature type="transmembrane region" description="Helical" evidence="2">
    <location>
        <begin position="69"/>
        <end position="88"/>
    </location>
</feature>
<keyword evidence="6" id="KW-1185">Reference proteome</keyword>
<dbReference type="InterPro" id="IPR031621">
    <property type="entry name" value="HisKA_7TM"/>
</dbReference>
<dbReference type="InterPro" id="IPR000014">
    <property type="entry name" value="PAS"/>
</dbReference>
<feature type="transmembrane region" description="Helical" evidence="2">
    <location>
        <begin position="198"/>
        <end position="221"/>
    </location>
</feature>
<dbReference type="PANTHER" id="PTHR43156">
    <property type="entry name" value="STAGE II SPORULATION PROTEIN E-RELATED"/>
    <property type="match status" value="1"/>
</dbReference>
<keyword evidence="2" id="KW-0472">Membrane</keyword>
<dbReference type="CDD" id="cd00130">
    <property type="entry name" value="PAS"/>
    <property type="match status" value="1"/>
</dbReference>
<evidence type="ECO:0000259" key="4">
    <source>
        <dbReference type="PROSITE" id="PS50113"/>
    </source>
</evidence>
<dbReference type="Proteomes" id="UP000295198">
    <property type="component" value="Unassembled WGS sequence"/>
</dbReference>
<dbReference type="InterPro" id="IPR036457">
    <property type="entry name" value="PPM-type-like_dom_sf"/>
</dbReference>
<sequence>MLTLFALLMAAAGLILAVLAGYVARRRRTSTGWSLAMLLIAVAWWGLAYAAELSTEEIATKSHWGDLKYVGVCLVAPVWLTFVLQYIGRGDLVTNRLLGLLAVEPALVLTVLAVPATHDLVRHYPSSSAGEDLPIIAVGPVFWVNLVYNNLVLLGATALFLTRMARLARNYRRMAAVLVVAALLPWAANLLHNFGVGWFAHLDLTPFAFIVTGAVLVWGLFRERLVNLSPMARSAVVDHMADPVFVLDAFGRVVDVNPAGTAVMRSARGAVIGRPLVDLLPDLPDQAMILGARAELTLSADGDSRTFDVLHQPLTDPSGRPAGDLVVLREITQRVKDRQELQRLLDEQSRVAAALQASMVPSNLPDLPGCRLASRYEPAGDGTEVGGDFFDVFALNSRTWGFVLGDVSGKGAEAAAVSAAARYTLRALADPARSPSDTLREVNSRLLVATEDERHCTLVYGYGRPTTEGLAVTLSLAGHHQPLVLDRGGTVEPVGRLGSALGLLDSVDLYDSAILLAPGQTLCMFTDGLVEARHAGEMFGVDRVSSVLLEHSGEPLDDQAGHLVAAVRAFHGDELTDDLALLLIQSQPCLPSRSGEIG</sequence>
<feature type="transmembrane region" description="Helical" evidence="2">
    <location>
        <begin position="97"/>
        <end position="115"/>
    </location>
</feature>
<feature type="domain" description="PAS" evidence="3">
    <location>
        <begin position="229"/>
        <end position="277"/>
    </location>
</feature>